<accession>A0A9Q0LF72</accession>
<protein>
    <submittedName>
        <fullName evidence="3">Uncharacterized protein</fullName>
    </submittedName>
</protein>
<evidence type="ECO:0000313" key="3">
    <source>
        <dbReference type="EMBL" id="KAJ5071777.1"/>
    </source>
</evidence>
<name>A0A9Q0LF72_ANAIG</name>
<organism evidence="3 4">
    <name type="scientific">Anaeramoeba ignava</name>
    <name type="common">Anaerobic marine amoeba</name>
    <dbReference type="NCBI Taxonomy" id="1746090"/>
    <lineage>
        <taxon>Eukaryota</taxon>
        <taxon>Metamonada</taxon>
        <taxon>Anaeramoebidae</taxon>
        <taxon>Anaeramoeba</taxon>
    </lineage>
</organism>
<reference evidence="3" key="1">
    <citation type="submission" date="2022-10" db="EMBL/GenBank/DDBJ databases">
        <title>Novel sulphate-reducing endosymbionts in the free-living metamonad Anaeramoeba.</title>
        <authorList>
            <person name="Jerlstrom-Hultqvist J."/>
            <person name="Cepicka I."/>
            <person name="Gallot-Lavallee L."/>
            <person name="Salas-Leiva D."/>
            <person name="Curtis B.A."/>
            <person name="Zahonova K."/>
            <person name="Pipaliya S."/>
            <person name="Dacks J."/>
            <person name="Roger A.J."/>
        </authorList>
    </citation>
    <scope>NUCLEOTIDE SEQUENCE</scope>
    <source>
        <strain evidence="3">BMAN</strain>
    </source>
</reference>
<comment type="caution">
    <text evidence="3">The sequence shown here is derived from an EMBL/GenBank/DDBJ whole genome shotgun (WGS) entry which is preliminary data.</text>
</comment>
<proteinExistence type="predicted"/>
<dbReference type="AlphaFoldDB" id="A0A9Q0LF72"/>
<feature type="region of interest" description="Disordered" evidence="2">
    <location>
        <begin position="188"/>
        <end position="212"/>
    </location>
</feature>
<keyword evidence="1" id="KW-0175">Coiled coil</keyword>
<keyword evidence="4" id="KW-1185">Reference proteome</keyword>
<feature type="coiled-coil region" evidence="1">
    <location>
        <begin position="71"/>
        <end position="137"/>
    </location>
</feature>
<dbReference type="Proteomes" id="UP001149090">
    <property type="component" value="Unassembled WGS sequence"/>
</dbReference>
<feature type="compositionally biased region" description="Low complexity" evidence="2">
    <location>
        <begin position="192"/>
        <end position="201"/>
    </location>
</feature>
<gene>
    <name evidence="3" type="ORF">M0811_09937</name>
</gene>
<evidence type="ECO:0000256" key="2">
    <source>
        <dbReference type="SAM" id="MobiDB-lite"/>
    </source>
</evidence>
<evidence type="ECO:0000256" key="1">
    <source>
        <dbReference type="SAM" id="Coils"/>
    </source>
</evidence>
<evidence type="ECO:0000313" key="4">
    <source>
        <dbReference type="Proteomes" id="UP001149090"/>
    </source>
</evidence>
<sequence length="228" mass="27067">MSFDRDPPVSVSDSDSTVQSYNISLNVDQHSKFSAFDSFNSFDSFDSEDYMFNEINFDNLQDPEYEDFIREQKLIEELISLREGNQELKNQEKDLINSVKELKIQINKERKIREKQTKELENQREMLEYLINKITNENTNTNETQTPESSLEEIEADIATYSALLKTEYLDQQKKIIEYQHDIKQLKKNKSKISNSNQKNQRSQKERNLNNQNFDFFANRLDNFNSNK</sequence>
<dbReference type="EMBL" id="JAPDFW010000085">
    <property type="protein sequence ID" value="KAJ5071777.1"/>
    <property type="molecule type" value="Genomic_DNA"/>
</dbReference>